<gene>
    <name evidence="2" type="ORF">K458DRAFT_311735</name>
</gene>
<dbReference type="SUPFAM" id="SSF51905">
    <property type="entry name" value="FAD/NAD(P)-binding domain"/>
    <property type="match status" value="1"/>
</dbReference>
<evidence type="ECO:0000313" key="2">
    <source>
        <dbReference type="EMBL" id="KAF2680536.1"/>
    </source>
</evidence>
<sequence>VVVLGNGASGTQFVPKIAPKAGEFTRVVRSAHYIQERLNLHNSPMFQWAMEWVPGACRLY</sequence>
<dbReference type="PANTHER" id="PTHR42877:SF5">
    <property type="entry name" value="L-ORNITHINE N(5)-MONOOXYGENASE-RELATED"/>
    <property type="match status" value="1"/>
</dbReference>
<evidence type="ECO:0000313" key="3">
    <source>
        <dbReference type="Proteomes" id="UP000799291"/>
    </source>
</evidence>
<evidence type="ECO:0000256" key="1">
    <source>
        <dbReference type="ARBA" id="ARBA00010139"/>
    </source>
</evidence>
<dbReference type="Gene3D" id="3.50.50.60">
    <property type="entry name" value="FAD/NAD(P)-binding domain"/>
    <property type="match status" value="1"/>
</dbReference>
<feature type="non-terminal residue" evidence="2">
    <location>
        <position position="1"/>
    </location>
</feature>
<name>A0A6G1IQL4_9PLEO</name>
<dbReference type="InterPro" id="IPR036188">
    <property type="entry name" value="FAD/NAD-bd_sf"/>
</dbReference>
<accession>A0A6G1IQL4</accession>
<proteinExistence type="inferred from homology"/>
<keyword evidence="3" id="KW-1185">Reference proteome</keyword>
<evidence type="ECO:0008006" key="4">
    <source>
        <dbReference type="Google" id="ProtNLM"/>
    </source>
</evidence>
<dbReference type="InterPro" id="IPR051209">
    <property type="entry name" value="FAD-bind_Monooxygenase_sf"/>
</dbReference>
<dbReference type="Proteomes" id="UP000799291">
    <property type="component" value="Unassembled WGS sequence"/>
</dbReference>
<dbReference type="PANTHER" id="PTHR42877">
    <property type="entry name" value="L-ORNITHINE N(5)-MONOOXYGENASE-RELATED"/>
    <property type="match status" value="1"/>
</dbReference>
<reference evidence="2" key="1">
    <citation type="journal article" date="2020" name="Stud. Mycol.">
        <title>101 Dothideomycetes genomes: a test case for predicting lifestyles and emergence of pathogens.</title>
        <authorList>
            <person name="Haridas S."/>
            <person name="Albert R."/>
            <person name="Binder M."/>
            <person name="Bloem J."/>
            <person name="Labutti K."/>
            <person name="Salamov A."/>
            <person name="Andreopoulos B."/>
            <person name="Baker S."/>
            <person name="Barry K."/>
            <person name="Bills G."/>
            <person name="Bluhm B."/>
            <person name="Cannon C."/>
            <person name="Castanera R."/>
            <person name="Culley D."/>
            <person name="Daum C."/>
            <person name="Ezra D."/>
            <person name="Gonzalez J."/>
            <person name="Henrissat B."/>
            <person name="Kuo A."/>
            <person name="Liang C."/>
            <person name="Lipzen A."/>
            <person name="Lutzoni F."/>
            <person name="Magnuson J."/>
            <person name="Mondo S."/>
            <person name="Nolan M."/>
            <person name="Ohm R."/>
            <person name="Pangilinan J."/>
            <person name="Park H.-J."/>
            <person name="Ramirez L."/>
            <person name="Alfaro M."/>
            <person name="Sun H."/>
            <person name="Tritt A."/>
            <person name="Yoshinaga Y."/>
            <person name="Zwiers L.-H."/>
            <person name="Turgeon B."/>
            <person name="Goodwin S."/>
            <person name="Spatafora J."/>
            <person name="Crous P."/>
            <person name="Grigoriev I."/>
        </authorList>
    </citation>
    <scope>NUCLEOTIDE SEQUENCE</scope>
    <source>
        <strain evidence="2">CBS 122367</strain>
    </source>
</reference>
<dbReference type="AlphaFoldDB" id="A0A6G1IQL4"/>
<dbReference type="EMBL" id="MU005596">
    <property type="protein sequence ID" value="KAF2680536.1"/>
    <property type="molecule type" value="Genomic_DNA"/>
</dbReference>
<dbReference type="OrthoDB" id="74360at2759"/>
<comment type="similarity">
    <text evidence="1">Belongs to the FAD-binding monooxygenase family.</text>
</comment>
<protein>
    <recommendedName>
        <fullName evidence="4">FAD/NAD(P)-binding domain-containing protein</fullName>
    </recommendedName>
</protein>
<organism evidence="2 3">
    <name type="scientific">Lentithecium fluviatile CBS 122367</name>
    <dbReference type="NCBI Taxonomy" id="1168545"/>
    <lineage>
        <taxon>Eukaryota</taxon>
        <taxon>Fungi</taxon>
        <taxon>Dikarya</taxon>
        <taxon>Ascomycota</taxon>
        <taxon>Pezizomycotina</taxon>
        <taxon>Dothideomycetes</taxon>
        <taxon>Pleosporomycetidae</taxon>
        <taxon>Pleosporales</taxon>
        <taxon>Massarineae</taxon>
        <taxon>Lentitheciaceae</taxon>
        <taxon>Lentithecium</taxon>
    </lineage>
</organism>